<accession>A0A5C8NRC3</accession>
<reference evidence="2 3" key="1">
    <citation type="submission" date="2019-06" db="EMBL/GenBank/DDBJ databases">
        <title>Cerasibacillus sp. nov., isolated from maize field.</title>
        <authorList>
            <person name="Lin S.-Y."/>
            <person name="Tsai C.-F."/>
            <person name="Young C.-C."/>
        </authorList>
    </citation>
    <scope>NUCLEOTIDE SEQUENCE [LARGE SCALE GENOMIC DNA]</scope>
    <source>
        <strain evidence="2 3">CC-CFT480</strain>
    </source>
</reference>
<evidence type="ECO:0000256" key="1">
    <source>
        <dbReference type="SAM" id="Phobius"/>
    </source>
</evidence>
<comment type="caution">
    <text evidence="2">The sequence shown here is derived from an EMBL/GenBank/DDBJ whole genome shotgun (WGS) entry which is preliminary data.</text>
</comment>
<dbReference type="RefSeq" id="WP_147668232.1">
    <property type="nucleotide sequence ID" value="NZ_VDUW01000007.1"/>
</dbReference>
<keyword evidence="1" id="KW-0472">Membrane</keyword>
<dbReference type="Proteomes" id="UP000321574">
    <property type="component" value="Unassembled WGS sequence"/>
</dbReference>
<keyword evidence="3" id="KW-1185">Reference proteome</keyword>
<gene>
    <name evidence="2" type="ORF">FHP05_11100</name>
</gene>
<dbReference type="EMBL" id="VDUW01000007">
    <property type="protein sequence ID" value="TXL63716.1"/>
    <property type="molecule type" value="Genomic_DNA"/>
</dbReference>
<feature type="transmembrane region" description="Helical" evidence="1">
    <location>
        <begin position="95"/>
        <end position="116"/>
    </location>
</feature>
<feature type="transmembrane region" description="Helical" evidence="1">
    <location>
        <begin position="62"/>
        <end position="83"/>
    </location>
</feature>
<feature type="transmembrane region" description="Helical" evidence="1">
    <location>
        <begin position="12"/>
        <end position="41"/>
    </location>
</feature>
<proteinExistence type="predicted"/>
<sequence>MIQFIERHSNKILWILILLAFTSFFYSKINLGFVLGLYFLIEVIKERKAVLDYFHKLSFKEYVFHVFSFIILIAILTPITIYSLRFLNSLNSPTWVIYVYLFFLLNISMYVYVVFLDKRKSK</sequence>
<keyword evidence="1" id="KW-0812">Transmembrane</keyword>
<dbReference type="AlphaFoldDB" id="A0A5C8NRC3"/>
<evidence type="ECO:0000313" key="3">
    <source>
        <dbReference type="Proteomes" id="UP000321574"/>
    </source>
</evidence>
<organism evidence="2 3">
    <name type="scientific">Cerasibacillus terrae</name>
    <dbReference type="NCBI Taxonomy" id="2498845"/>
    <lineage>
        <taxon>Bacteria</taxon>
        <taxon>Bacillati</taxon>
        <taxon>Bacillota</taxon>
        <taxon>Bacilli</taxon>
        <taxon>Bacillales</taxon>
        <taxon>Bacillaceae</taxon>
        <taxon>Cerasibacillus</taxon>
    </lineage>
</organism>
<protein>
    <submittedName>
        <fullName evidence="2">Uncharacterized protein</fullName>
    </submittedName>
</protein>
<evidence type="ECO:0000313" key="2">
    <source>
        <dbReference type="EMBL" id="TXL63716.1"/>
    </source>
</evidence>
<name>A0A5C8NRC3_9BACI</name>
<keyword evidence="1" id="KW-1133">Transmembrane helix</keyword>